<evidence type="ECO:0000256" key="1">
    <source>
        <dbReference type="ARBA" id="ARBA00022679"/>
    </source>
</evidence>
<dbReference type="PANTHER" id="PTHR45947">
    <property type="entry name" value="SULFOQUINOVOSYL TRANSFERASE SQD2"/>
    <property type="match status" value="1"/>
</dbReference>
<organism evidence="4 5">
    <name type="scientific">Saccharopolyspora thermophila</name>
    <dbReference type="NCBI Taxonomy" id="89367"/>
    <lineage>
        <taxon>Bacteria</taxon>
        <taxon>Bacillati</taxon>
        <taxon>Actinomycetota</taxon>
        <taxon>Actinomycetes</taxon>
        <taxon>Pseudonocardiales</taxon>
        <taxon>Pseudonocardiaceae</taxon>
        <taxon>Saccharopolyspora</taxon>
    </lineage>
</organism>
<feature type="domain" description="Glycosyl transferase family 1" evidence="2">
    <location>
        <begin position="171"/>
        <end position="295"/>
    </location>
</feature>
<dbReference type="Pfam" id="PF00534">
    <property type="entry name" value="Glycos_transf_1"/>
    <property type="match status" value="1"/>
</dbReference>
<keyword evidence="1" id="KW-0808">Transferase</keyword>
<dbReference type="Gene3D" id="3.40.50.2000">
    <property type="entry name" value="Glycogen Phosphorylase B"/>
    <property type="match status" value="2"/>
</dbReference>
<dbReference type="RefSeq" id="WP_188986773.1">
    <property type="nucleotide sequence ID" value="NZ_BAAAHC010000015.1"/>
</dbReference>
<dbReference type="InterPro" id="IPR050194">
    <property type="entry name" value="Glycosyltransferase_grp1"/>
</dbReference>
<dbReference type="InterPro" id="IPR001296">
    <property type="entry name" value="Glyco_trans_1"/>
</dbReference>
<reference evidence="3" key="4">
    <citation type="submission" date="2023-12" db="EMBL/GenBank/DDBJ databases">
        <authorList>
            <person name="Sun Q."/>
            <person name="Inoue M."/>
        </authorList>
    </citation>
    <scope>NUCLEOTIDE SEQUENCE</scope>
    <source>
        <strain evidence="3">JCM 10664</strain>
    </source>
</reference>
<dbReference type="EMBL" id="BMMT01000004">
    <property type="protein sequence ID" value="GGI80623.1"/>
    <property type="molecule type" value="Genomic_DNA"/>
</dbReference>
<reference evidence="4 5" key="1">
    <citation type="journal article" date="2014" name="Int. J. Syst. Evol. Microbiol.">
        <title>Complete genome sequence of Corynebacterium casei LMG S-19264T (=DSM 44701T), isolated from a smear-ripened cheese.</title>
        <authorList>
            <consortium name="US DOE Joint Genome Institute (JGI-PGF)"/>
            <person name="Walter F."/>
            <person name="Albersmeier A."/>
            <person name="Kalinowski J."/>
            <person name="Ruckert C."/>
        </authorList>
    </citation>
    <scope>NUCLEOTIDE SEQUENCE [LARGE SCALE GENOMIC DNA]</scope>
    <source>
        <strain evidence="4 5">CGMCC 4.7206</strain>
    </source>
</reference>
<dbReference type="CDD" id="cd03801">
    <property type="entry name" value="GT4_PimA-like"/>
    <property type="match status" value="1"/>
</dbReference>
<comment type="caution">
    <text evidence="4">The sequence shown here is derived from an EMBL/GenBank/DDBJ whole genome shotgun (WGS) entry which is preliminary data.</text>
</comment>
<keyword evidence="6" id="KW-1185">Reference proteome</keyword>
<dbReference type="Proteomes" id="UP000597989">
    <property type="component" value="Unassembled WGS sequence"/>
</dbReference>
<evidence type="ECO:0000313" key="3">
    <source>
        <dbReference type="EMBL" id="GAA0532715.1"/>
    </source>
</evidence>
<evidence type="ECO:0000313" key="5">
    <source>
        <dbReference type="Proteomes" id="UP000597989"/>
    </source>
</evidence>
<evidence type="ECO:0000313" key="4">
    <source>
        <dbReference type="EMBL" id="GGI80623.1"/>
    </source>
</evidence>
<dbReference type="SUPFAM" id="SSF53756">
    <property type="entry name" value="UDP-Glycosyltransferase/glycogen phosphorylase"/>
    <property type="match status" value="1"/>
</dbReference>
<proteinExistence type="predicted"/>
<dbReference type="Proteomes" id="UP001500220">
    <property type="component" value="Unassembled WGS sequence"/>
</dbReference>
<accession>A0A917N9T6</accession>
<dbReference type="EMBL" id="BAAAHC010000015">
    <property type="protein sequence ID" value="GAA0532715.1"/>
    <property type="molecule type" value="Genomic_DNA"/>
</dbReference>
<dbReference type="PANTHER" id="PTHR45947:SF3">
    <property type="entry name" value="SULFOQUINOVOSYL TRANSFERASE SQD2"/>
    <property type="match status" value="1"/>
</dbReference>
<evidence type="ECO:0000313" key="6">
    <source>
        <dbReference type="Proteomes" id="UP001500220"/>
    </source>
</evidence>
<dbReference type="AlphaFoldDB" id="A0A917N9T6"/>
<reference evidence="3 6" key="2">
    <citation type="journal article" date="2019" name="Int. J. Syst. Evol. Microbiol.">
        <title>The Global Catalogue of Microorganisms (GCM) 10K type strain sequencing project: providing services to taxonomists for standard genome sequencing and annotation.</title>
        <authorList>
            <consortium name="The Broad Institute Genomics Platform"/>
            <consortium name="The Broad Institute Genome Sequencing Center for Infectious Disease"/>
            <person name="Wu L."/>
            <person name="Ma J."/>
        </authorList>
    </citation>
    <scope>NUCLEOTIDE SEQUENCE [LARGE SCALE GENOMIC DNA]</scope>
    <source>
        <strain evidence="3 6">JCM 10664</strain>
    </source>
</reference>
<sequence>MTAGTRPMRILAAHLDSPNGGNPDLPLLYSAIRAAGDVVVEPFSLSALRRGRWDVVHVYWPEWCIRRNRGAAVMAVDAARLLLELRAARRRGTKIVWSLNNLRPHETDGFGIVDTYLAAFSRLVDLVVCTSQTLLEEFVREYPAIRGAESRVIRPGSYRDVYPDDGVSAADARAKLGLPQDARILLSLGMVRRYKNIVPLIRAHREISDDTGDAFLVIAGETLDREFARRVCEECRGTSSVRLDLGYIDDASMQYYLRAADAFVLSAAGASYSGSAMLALSFDCPVVVPHRGTFIEMREALGAEWVRTYEGGIRSAVLRSASQQGRPPGRPPLERFYEWSACGQEHLRAYREITS</sequence>
<protein>
    <recommendedName>
        <fullName evidence="2">Glycosyl transferase family 1 domain-containing protein</fullName>
    </recommendedName>
</protein>
<dbReference type="GO" id="GO:0016757">
    <property type="term" value="F:glycosyltransferase activity"/>
    <property type="evidence" value="ECO:0007669"/>
    <property type="project" value="InterPro"/>
</dbReference>
<name>A0A917N9T6_9PSEU</name>
<gene>
    <name evidence="3" type="ORF">GCM10009545_39040</name>
    <name evidence="4" type="ORF">GCM10011581_17420</name>
</gene>
<reference evidence="4" key="3">
    <citation type="submission" date="2020-09" db="EMBL/GenBank/DDBJ databases">
        <authorList>
            <person name="Sun Q."/>
            <person name="Zhou Y."/>
        </authorList>
    </citation>
    <scope>NUCLEOTIDE SEQUENCE</scope>
    <source>
        <strain evidence="4">CGMCC 4.7206</strain>
    </source>
</reference>
<evidence type="ECO:0000259" key="2">
    <source>
        <dbReference type="Pfam" id="PF00534"/>
    </source>
</evidence>